<reference evidence="5" key="1">
    <citation type="submission" date="2019-12" db="UniProtKB">
        <authorList>
            <consortium name="WormBaseParasite"/>
        </authorList>
    </citation>
    <scope>IDENTIFICATION</scope>
</reference>
<dbReference type="Pfam" id="PF22675">
    <property type="entry name" value="KH-I_KHDC4-BBP"/>
    <property type="match status" value="1"/>
</dbReference>
<evidence type="ECO:0000313" key="5">
    <source>
        <dbReference type="WBParaSite" id="TMUE_3000013387.1"/>
    </source>
</evidence>
<dbReference type="GO" id="GO:0003729">
    <property type="term" value="F:mRNA binding"/>
    <property type="evidence" value="ECO:0007669"/>
    <property type="project" value="TreeGrafter"/>
</dbReference>
<organism evidence="4 5">
    <name type="scientific">Trichuris muris</name>
    <name type="common">Mouse whipworm</name>
    <dbReference type="NCBI Taxonomy" id="70415"/>
    <lineage>
        <taxon>Eukaryota</taxon>
        <taxon>Metazoa</taxon>
        <taxon>Ecdysozoa</taxon>
        <taxon>Nematoda</taxon>
        <taxon>Enoplea</taxon>
        <taxon>Dorylaimia</taxon>
        <taxon>Trichinellida</taxon>
        <taxon>Trichuridae</taxon>
        <taxon>Trichuris</taxon>
    </lineage>
</organism>
<proteinExistence type="predicted"/>
<dbReference type="WBParaSite" id="TMUE_3000013387.1">
    <property type="protein sequence ID" value="TMUE_3000013387.1"/>
    <property type="gene ID" value="WBGene00292915"/>
</dbReference>
<dbReference type="GO" id="GO:0005634">
    <property type="term" value="C:nucleus"/>
    <property type="evidence" value="ECO:0007669"/>
    <property type="project" value="TreeGrafter"/>
</dbReference>
<name>A0A5S6R2I4_TRIMR</name>
<keyword evidence="4" id="KW-1185">Reference proteome</keyword>
<protein>
    <submittedName>
        <fullName evidence="5">KH_dom_type_1 domain-containing protein</fullName>
    </submittedName>
</protein>
<dbReference type="Gene3D" id="3.30.1370.10">
    <property type="entry name" value="K Homology domain, type 1"/>
    <property type="match status" value="1"/>
</dbReference>
<accession>A0A5S6R2I4</accession>
<dbReference type="PANTHER" id="PTHR11208">
    <property type="entry name" value="RNA-BINDING PROTEIN RELATED"/>
    <property type="match status" value="1"/>
</dbReference>
<evidence type="ECO:0000256" key="2">
    <source>
        <dbReference type="SAM" id="MobiDB-lite"/>
    </source>
</evidence>
<evidence type="ECO:0000256" key="1">
    <source>
        <dbReference type="ARBA" id="ARBA00022884"/>
    </source>
</evidence>
<feature type="domain" description="KHDC4/BBP-like KH-domain type I" evidence="3">
    <location>
        <begin position="156"/>
        <end position="221"/>
    </location>
</feature>
<dbReference type="Proteomes" id="UP000046395">
    <property type="component" value="Unassembled WGS sequence"/>
</dbReference>
<evidence type="ECO:0000313" key="4">
    <source>
        <dbReference type="Proteomes" id="UP000046395"/>
    </source>
</evidence>
<feature type="region of interest" description="Disordered" evidence="2">
    <location>
        <begin position="284"/>
        <end position="327"/>
    </location>
</feature>
<feature type="region of interest" description="Disordered" evidence="2">
    <location>
        <begin position="410"/>
        <end position="429"/>
    </location>
</feature>
<feature type="region of interest" description="Disordered" evidence="2">
    <location>
        <begin position="344"/>
        <end position="370"/>
    </location>
</feature>
<dbReference type="InterPro" id="IPR055256">
    <property type="entry name" value="KH_1_KHDC4/BBP-like"/>
</dbReference>
<keyword evidence="1" id="KW-0694">RNA-binding</keyword>
<dbReference type="STRING" id="70415.A0A5S6R2I4"/>
<dbReference type="GO" id="GO:0000381">
    <property type="term" value="P:regulation of alternative mRNA splicing, via spliceosome"/>
    <property type="evidence" value="ECO:0007669"/>
    <property type="project" value="TreeGrafter"/>
</dbReference>
<dbReference type="InterPro" id="IPR036612">
    <property type="entry name" value="KH_dom_type_1_sf"/>
</dbReference>
<dbReference type="CDD" id="cd22384">
    <property type="entry name" value="KH-I_KHDRBS"/>
    <property type="match status" value="1"/>
</dbReference>
<evidence type="ECO:0000259" key="3">
    <source>
        <dbReference type="Pfam" id="PF22675"/>
    </source>
</evidence>
<feature type="compositionally biased region" description="Low complexity" evidence="2">
    <location>
        <begin position="344"/>
        <end position="360"/>
    </location>
</feature>
<dbReference type="SUPFAM" id="SSF54791">
    <property type="entry name" value="Eukaryotic type KH-domain (KH-domain type I)"/>
    <property type="match status" value="1"/>
</dbReference>
<sequence length="429" mass="46123">MASLVYSPLTVRVRERIERLRFIENPINQGVELPEMSDEQAVSGPVVGEQAVPYGTDYQSDPVSYAQSAAMAETQSANGFDSASMSLSVQNNTANELLELKTEVEMVPGNLVHARRLLEREIDMLQSGPEPEYLDVDGNSQPIRLMRKVLVPVQRNPRFNFVGKLLGPGGKTLQGLIHQTKCRIYVLGRGSSRDKSKEEDLINSGDPKYAHLKDPLHVRIEVVAPAPIAYQRLAHALHELHYYLQPVRDDIVQQQLAEIAYGPHGGMGGRGRGRMGSPSMRSMMRGGGGPMRGRGMPPHPMGGPMHQPPAPNQQSPNPSGGYTAYPGGGYASYQPNVTAYGNTPVSPSPAVASASPSTPTNMPAQPATLPGTPMPPAGSYPAAYNYGYAGYPYSGYPTAGAQFPAPIQQTAAGKTPVEPRRGSARVAPY</sequence>
<feature type="compositionally biased region" description="Pro residues" evidence="2">
    <location>
        <begin position="297"/>
        <end position="311"/>
    </location>
</feature>
<dbReference type="PANTHER" id="PTHR11208:SF42">
    <property type="entry name" value="QUAKING RELATED 54B, ISOFORM E"/>
    <property type="match status" value="1"/>
</dbReference>
<dbReference type="InterPro" id="IPR045071">
    <property type="entry name" value="BBP-like"/>
</dbReference>
<feature type="compositionally biased region" description="Low complexity" evidence="2">
    <location>
        <begin position="312"/>
        <end position="325"/>
    </location>
</feature>
<dbReference type="AlphaFoldDB" id="A0A5S6R2I4"/>